<organism evidence="1 2">
    <name type="scientific">Zarea fungicola</name>
    <dbReference type="NCBI Taxonomy" id="93591"/>
    <lineage>
        <taxon>Eukaryota</taxon>
        <taxon>Fungi</taxon>
        <taxon>Dikarya</taxon>
        <taxon>Ascomycota</taxon>
        <taxon>Pezizomycotina</taxon>
        <taxon>Sordariomycetes</taxon>
        <taxon>Hypocreomycetidae</taxon>
        <taxon>Hypocreales</taxon>
        <taxon>Cordycipitaceae</taxon>
        <taxon>Zarea</taxon>
    </lineage>
</organism>
<reference evidence="1" key="1">
    <citation type="submission" date="2022-08" db="EMBL/GenBank/DDBJ databases">
        <title>Genome Sequence of Lecanicillium fungicola.</title>
        <authorList>
            <person name="Buettner E."/>
        </authorList>
    </citation>
    <scope>NUCLEOTIDE SEQUENCE</scope>
    <source>
        <strain evidence="1">Babe33</strain>
    </source>
</reference>
<evidence type="ECO:0000313" key="1">
    <source>
        <dbReference type="EMBL" id="KAJ2984171.1"/>
    </source>
</evidence>
<proteinExistence type="predicted"/>
<evidence type="ECO:0000313" key="2">
    <source>
        <dbReference type="Proteomes" id="UP001143910"/>
    </source>
</evidence>
<name>A0ACC1P036_9HYPO</name>
<accession>A0ACC1P036</accession>
<sequence>MMVLPNYRESVATAQFLARNLTCHLTCHRPPLLIGGDGMFWNSGGLGYQWAMPAGVTRGWVKLNGMKVEVDSERSLTWYDRQWGLSPPFFTWFQVHLPGPSGDKAERLFSIWNWQDNVNGAKSFATWRIGTAAQQIVSPNTIVVSSSRVFKSARTGKTWPLDWTVSFTDGLKLEVSSVEPDQELYGEGIPLLTYTGFVNITARYPCGKVVDGFGVVESYL</sequence>
<dbReference type="Proteomes" id="UP001143910">
    <property type="component" value="Unassembled WGS sequence"/>
</dbReference>
<dbReference type="EMBL" id="JANJQO010000005">
    <property type="protein sequence ID" value="KAJ2984171.1"/>
    <property type="molecule type" value="Genomic_DNA"/>
</dbReference>
<gene>
    <name evidence="1" type="ORF">NQ176_g171</name>
</gene>
<comment type="caution">
    <text evidence="1">The sequence shown here is derived from an EMBL/GenBank/DDBJ whole genome shotgun (WGS) entry which is preliminary data.</text>
</comment>
<protein>
    <submittedName>
        <fullName evidence="1">Uncharacterized protein</fullName>
    </submittedName>
</protein>
<keyword evidence="2" id="KW-1185">Reference proteome</keyword>